<proteinExistence type="predicted"/>
<gene>
    <name evidence="1" type="ORF">M0813_29354</name>
</gene>
<dbReference type="EMBL" id="JAOAOG010000269">
    <property type="protein sequence ID" value="KAJ6234761.1"/>
    <property type="molecule type" value="Genomic_DNA"/>
</dbReference>
<organism evidence="1 2">
    <name type="scientific">Anaeramoeba flamelloides</name>
    <dbReference type="NCBI Taxonomy" id="1746091"/>
    <lineage>
        <taxon>Eukaryota</taxon>
        <taxon>Metamonada</taxon>
        <taxon>Anaeramoebidae</taxon>
        <taxon>Anaeramoeba</taxon>
    </lineage>
</organism>
<sequence>MDWIVNNLMILCSQPDKTMKYLVHKSFVKRLLPKKDISVTEQARNSFLVFYSMTKDAKKLFSQLLNDQKVLIDLVVEYVDLKRMFLDFQNELKEKEIELDNEFGIDLGLENKKKTESMIETKKKNMNEKN</sequence>
<reference evidence="1" key="1">
    <citation type="submission" date="2022-08" db="EMBL/GenBank/DDBJ databases">
        <title>Novel sulfate-reducing endosymbionts in the free-living metamonad Anaeramoeba.</title>
        <authorList>
            <person name="Jerlstrom-Hultqvist J."/>
            <person name="Cepicka I."/>
            <person name="Gallot-Lavallee L."/>
            <person name="Salas-Leiva D."/>
            <person name="Curtis B.A."/>
            <person name="Zahonova K."/>
            <person name="Pipaliya S."/>
            <person name="Dacks J."/>
            <person name="Roger A.J."/>
        </authorList>
    </citation>
    <scope>NUCLEOTIDE SEQUENCE</scope>
    <source>
        <strain evidence="1">Schooner1</strain>
    </source>
</reference>
<dbReference type="Pfam" id="PF20168">
    <property type="entry name" value="PDS5"/>
    <property type="match status" value="1"/>
</dbReference>
<dbReference type="Proteomes" id="UP001150062">
    <property type="component" value="Unassembled WGS sequence"/>
</dbReference>
<evidence type="ECO:0000313" key="2">
    <source>
        <dbReference type="Proteomes" id="UP001150062"/>
    </source>
</evidence>
<evidence type="ECO:0000313" key="1">
    <source>
        <dbReference type="EMBL" id="KAJ6234761.1"/>
    </source>
</evidence>
<accession>A0ABQ8XQ69</accession>
<comment type="caution">
    <text evidence="1">The sequence shown here is derived from an EMBL/GenBank/DDBJ whole genome shotgun (WGS) entry which is preliminary data.</text>
</comment>
<keyword evidence="2" id="KW-1185">Reference proteome</keyword>
<protein>
    <submittedName>
        <fullName evidence="1">Uncharacterized protein</fullName>
    </submittedName>
</protein>
<name>A0ABQ8XQ69_9EUKA</name>